<proteinExistence type="predicted"/>
<evidence type="ECO:0000313" key="2">
    <source>
        <dbReference type="WBParaSite" id="L893_g10865.t1"/>
    </source>
</evidence>
<sequence length="154" mass="16097">MALVKGLLQCAARGAVAVAEDFGLLQEIALGDHAVELGAVDEVVVHPVMLARTHGPRGVRDRHANVVEVVGERLDQAGLAGARRGRDDEKGAAATLRVEFGLHVGKAVQHLLALGGEHLRHQGAQGGDFLAHAVEALVDQSGEFRAFAVAAVLE</sequence>
<keyword evidence="1" id="KW-1185">Reference proteome</keyword>
<evidence type="ECO:0000313" key="1">
    <source>
        <dbReference type="Proteomes" id="UP000095287"/>
    </source>
</evidence>
<dbReference type="Proteomes" id="UP000095287">
    <property type="component" value="Unplaced"/>
</dbReference>
<dbReference type="AlphaFoldDB" id="A0A1I7XYU5"/>
<organism evidence="1 2">
    <name type="scientific">Steinernema glaseri</name>
    <dbReference type="NCBI Taxonomy" id="37863"/>
    <lineage>
        <taxon>Eukaryota</taxon>
        <taxon>Metazoa</taxon>
        <taxon>Ecdysozoa</taxon>
        <taxon>Nematoda</taxon>
        <taxon>Chromadorea</taxon>
        <taxon>Rhabditida</taxon>
        <taxon>Tylenchina</taxon>
        <taxon>Panagrolaimomorpha</taxon>
        <taxon>Strongyloidoidea</taxon>
        <taxon>Steinernematidae</taxon>
        <taxon>Steinernema</taxon>
    </lineage>
</organism>
<name>A0A1I7XYU5_9BILA</name>
<dbReference type="WBParaSite" id="L893_g10865.t1">
    <property type="protein sequence ID" value="L893_g10865.t1"/>
    <property type="gene ID" value="L893_g10865"/>
</dbReference>
<protein>
    <submittedName>
        <fullName evidence="2">Secreted protein</fullName>
    </submittedName>
</protein>
<reference evidence="2" key="1">
    <citation type="submission" date="2016-11" db="UniProtKB">
        <authorList>
            <consortium name="WormBaseParasite"/>
        </authorList>
    </citation>
    <scope>IDENTIFICATION</scope>
</reference>
<accession>A0A1I7XYU5</accession>